<proteinExistence type="predicted"/>
<feature type="domain" description="3-keto-alpha-glucoside-1,2-lyase/3-keto-2-hydroxy-glucal hydratase" evidence="2">
    <location>
        <begin position="20"/>
        <end position="222"/>
    </location>
</feature>
<dbReference type="Proteomes" id="UP000658278">
    <property type="component" value="Unassembled WGS sequence"/>
</dbReference>
<dbReference type="AlphaFoldDB" id="A0A934RBJ8"/>
<evidence type="ECO:0000256" key="1">
    <source>
        <dbReference type="SAM" id="SignalP"/>
    </source>
</evidence>
<dbReference type="EMBL" id="JAENII010000003">
    <property type="protein sequence ID" value="MBK1826299.1"/>
    <property type="molecule type" value="Genomic_DNA"/>
</dbReference>
<organism evidence="3 4">
    <name type="scientific">Haloferula rosea</name>
    <dbReference type="NCBI Taxonomy" id="490093"/>
    <lineage>
        <taxon>Bacteria</taxon>
        <taxon>Pseudomonadati</taxon>
        <taxon>Verrucomicrobiota</taxon>
        <taxon>Verrucomicrobiia</taxon>
        <taxon>Verrucomicrobiales</taxon>
        <taxon>Verrucomicrobiaceae</taxon>
        <taxon>Haloferula</taxon>
    </lineage>
</organism>
<keyword evidence="1" id="KW-0732">Signal</keyword>
<dbReference type="Pfam" id="PF06439">
    <property type="entry name" value="3keto-disac_hyd"/>
    <property type="match status" value="1"/>
</dbReference>
<protein>
    <submittedName>
        <fullName evidence="3">DUF1080 domain-containing protein</fullName>
    </submittedName>
</protein>
<accession>A0A934RBJ8</accession>
<evidence type="ECO:0000259" key="2">
    <source>
        <dbReference type="Pfam" id="PF06439"/>
    </source>
</evidence>
<dbReference type="GO" id="GO:0016787">
    <property type="term" value="F:hydrolase activity"/>
    <property type="evidence" value="ECO:0007669"/>
    <property type="project" value="InterPro"/>
</dbReference>
<keyword evidence="4" id="KW-1185">Reference proteome</keyword>
<name>A0A934RBJ8_9BACT</name>
<dbReference type="Gene3D" id="2.60.120.560">
    <property type="entry name" value="Exo-inulinase, domain 1"/>
    <property type="match status" value="1"/>
</dbReference>
<feature type="signal peptide" evidence="1">
    <location>
        <begin position="1"/>
        <end position="16"/>
    </location>
</feature>
<sequence>MLRSILFLIASLAAVAEPTFKPLFDGKSLTGWDGDPTYWRVENGCIVGEVTPETLLDRNSFLIWQGGEPANFELEVEYRVSARGNSGINYRSKPTPNVKWALTGYQGDIEGGDRWTGQNYEERGRKFLAYRGQSVVLKPSENPELIKELGDPAELQKSVKKEDWNLYRIVADGPLLRHYVNGVLMSEVRDLDPENRTGKGRIGVQVHVGPPMKIEYRAIRLKELGPGKKK</sequence>
<dbReference type="InterPro" id="IPR010496">
    <property type="entry name" value="AL/BT2_dom"/>
</dbReference>
<reference evidence="3" key="1">
    <citation type="submission" date="2021-01" db="EMBL/GenBank/DDBJ databases">
        <title>Modified the classification status of verrucomicrobia.</title>
        <authorList>
            <person name="Feng X."/>
        </authorList>
    </citation>
    <scope>NUCLEOTIDE SEQUENCE</scope>
    <source>
        <strain evidence="3">KCTC 22201</strain>
    </source>
</reference>
<comment type="caution">
    <text evidence="3">The sequence shown here is derived from an EMBL/GenBank/DDBJ whole genome shotgun (WGS) entry which is preliminary data.</text>
</comment>
<evidence type="ECO:0000313" key="3">
    <source>
        <dbReference type="EMBL" id="MBK1826299.1"/>
    </source>
</evidence>
<evidence type="ECO:0000313" key="4">
    <source>
        <dbReference type="Proteomes" id="UP000658278"/>
    </source>
</evidence>
<gene>
    <name evidence="3" type="ORF">JIN81_04660</name>
</gene>
<feature type="chain" id="PRO_5036862242" evidence="1">
    <location>
        <begin position="17"/>
        <end position="230"/>
    </location>
</feature>
<dbReference type="RefSeq" id="WP_200277089.1">
    <property type="nucleotide sequence ID" value="NZ_JAENII010000003.1"/>
</dbReference>